<comment type="caution">
    <text evidence="1">The sequence shown here is derived from an EMBL/GenBank/DDBJ whole genome shotgun (WGS) entry which is preliminary data.</text>
</comment>
<evidence type="ECO:0000313" key="2">
    <source>
        <dbReference type="Proteomes" id="UP000011668"/>
    </source>
</evidence>
<name>L8WHC2_THACA</name>
<sequence>MMILMDPEQPSLLYFVQHMLVTRGCNFCKKIGLFWRNPSLGMVRPYLLLVSDDAPLVTFAVLKSCVEPLL</sequence>
<protein>
    <submittedName>
        <fullName evidence="1">Uncharacterized protein</fullName>
    </submittedName>
</protein>
<dbReference type="AlphaFoldDB" id="L8WHC2"/>
<dbReference type="HOGENOM" id="CLU_2759562_0_0_1"/>
<gene>
    <name evidence="1" type="ORF">AG1IA_09842</name>
</gene>
<dbReference type="EMBL" id="AFRT01004230">
    <property type="protein sequence ID" value="ELU36127.1"/>
    <property type="molecule type" value="Genomic_DNA"/>
</dbReference>
<reference evidence="1 2" key="1">
    <citation type="journal article" date="2013" name="Nat. Commun.">
        <title>The evolution and pathogenic mechanisms of the rice sheath blight pathogen.</title>
        <authorList>
            <person name="Zheng A."/>
            <person name="Lin R."/>
            <person name="Xu L."/>
            <person name="Qin P."/>
            <person name="Tang C."/>
            <person name="Ai P."/>
            <person name="Zhang D."/>
            <person name="Liu Y."/>
            <person name="Sun Z."/>
            <person name="Feng H."/>
            <person name="Wang Y."/>
            <person name="Chen Y."/>
            <person name="Liang X."/>
            <person name="Fu R."/>
            <person name="Li Q."/>
            <person name="Zhang J."/>
            <person name="Yu X."/>
            <person name="Xie Z."/>
            <person name="Ding L."/>
            <person name="Guan P."/>
            <person name="Tang J."/>
            <person name="Liang Y."/>
            <person name="Wang S."/>
            <person name="Deng Q."/>
            <person name="Li S."/>
            <person name="Zhu J."/>
            <person name="Wang L."/>
            <person name="Liu H."/>
            <person name="Li P."/>
        </authorList>
    </citation>
    <scope>NUCLEOTIDE SEQUENCE [LARGE SCALE GENOMIC DNA]</scope>
    <source>
        <strain evidence="2">AG-1 IA</strain>
    </source>
</reference>
<dbReference type="Proteomes" id="UP000011668">
    <property type="component" value="Unassembled WGS sequence"/>
</dbReference>
<organism evidence="1 2">
    <name type="scientific">Thanatephorus cucumeris (strain AG1-IA)</name>
    <name type="common">Rice sheath blight fungus</name>
    <name type="synonym">Rhizoctonia solani</name>
    <dbReference type="NCBI Taxonomy" id="983506"/>
    <lineage>
        <taxon>Eukaryota</taxon>
        <taxon>Fungi</taxon>
        <taxon>Dikarya</taxon>
        <taxon>Basidiomycota</taxon>
        <taxon>Agaricomycotina</taxon>
        <taxon>Agaricomycetes</taxon>
        <taxon>Cantharellales</taxon>
        <taxon>Ceratobasidiaceae</taxon>
        <taxon>Rhizoctonia</taxon>
        <taxon>Rhizoctonia solani AG-1</taxon>
    </lineage>
</organism>
<proteinExistence type="predicted"/>
<evidence type="ECO:0000313" key="1">
    <source>
        <dbReference type="EMBL" id="ELU36127.1"/>
    </source>
</evidence>
<accession>L8WHC2</accession>
<keyword evidence="2" id="KW-1185">Reference proteome</keyword>